<dbReference type="RefSeq" id="WP_197446570.1">
    <property type="nucleotide sequence ID" value="NZ_CP036426.1"/>
</dbReference>
<evidence type="ECO:0000259" key="1">
    <source>
        <dbReference type="Pfam" id="PF04248"/>
    </source>
</evidence>
<dbReference type="PANTHER" id="PTHR34310:SF9">
    <property type="entry name" value="BLR5716 PROTEIN"/>
    <property type="match status" value="1"/>
</dbReference>
<dbReference type="Gene3D" id="2.170.150.40">
    <property type="entry name" value="Domain of unknown function (DUF427)"/>
    <property type="match status" value="1"/>
</dbReference>
<organism evidence="2 3">
    <name type="scientific">Tautonia plasticadhaerens</name>
    <dbReference type="NCBI Taxonomy" id="2527974"/>
    <lineage>
        <taxon>Bacteria</taxon>
        <taxon>Pseudomonadati</taxon>
        <taxon>Planctomycetota</taxon>
        <taxon>Planctomycetia</taxon>
        <taxon>Isosphaerales</taxon>
        <taxon>Isosphaeraceae</taxon>
        <taxon>Tautonia</taxon>
    </lineage>
</organism>
<sequence length="116" mass="12802">MSNPHQITIEPVAGRVLVTYADKTIADSTRALALKEGAMATAYYLPREDVVMAAMDRGERSTHCPFKGDASYFRLSVGDRVIDDVAWSYEDPRAEVAAIKDHLSFDRDKVGAIVVQ</sequence>
<dbReference type="InterPro" id="IPR038694">
    <property type="entry name" value="DUF427_sf"/>
</dbReference>
<keyword evidence="3" id="KW-1185">Reference proteome</keyword>
<dbReference type="KEGG" id="tpla:ElP_68590"/>
<dbReference type="Pfam" id="PF04248">
    <property type="entry name" value="NTP_transf_9"/>
    <property type="match status" value="1"/>
</dbReference>
<feature type="domain" description="DUF427" evidence="1">
    <location>
        <begin position="18"/>
        <end position="107"/>
    </location>
</feature>
<proteinExistence type="predicted"/>
<evidence type="ECO:0000313" key="2">
    <source>
        <dbReference type="EMBL" id="QDV38899.1"/>
    </source>
</evidence>
<dbReference type="PANTHER" id="PTHR34310">
    <property type="entry name" value="DUF427 DOMAIN PROTEIN (AFU_ORTHOLOGUE AFUA_3G02220)"/>
    <property type="match status" value="1"/>
</dbReference>
<dbReference type="InterPro" id="IPR007361">
    <property type="entry name" value="DUF427"/>
</dbReference>
<accession>A0A518HDG4</accession>
<dbReference type="Proteomes" id="UP000317835">
    <property type="component" value="Chromosome"/>
</dbReference>
<gene>
    <name evidence="2" type="ORF">ElP_68590</name>
</gene>
<dbReference type="AlphaFoldDB" id="A0A518HDG4"/>
<name>A0A518HDG4_9BACT</name>
<reference evidence="2 3" key="1">
    <citation type="submission" date="2019-02" db="EMBL/GenBank/DDBJ databases">
        <title>Deep-cultivation of Planctomycetes and their phenomic and genomic characterization uncovers novel biology.</title>
        <authorList>
            <person name="Wiegand S."/>
            <person name="Jogler M."/>
            <person name="Boedeker C."/>
            <person name="Pinto D."/>
            <person name="Vollmers J."/>
            <person name="Rivas-Marin E."/>
            <person name="Kohn T."/>
            <person name="Peeters S.H."/>
            <person name="Heuer A."/>
            <person name="Rast P."/>
            <person name="Oberbeckmann S."/>
            <person name="Bunk B."/>
            <person name="Jeske O."/>
            <person name="Meyerdierks A."/>
            <person name="Storesund J.E."/>
            <person name="Kallscheuer N."/>
            <person name="Luecker S."/>
            <person name="Lage O.M."/>
            <person name="Pohl T."/>
            <person name="Merkel B.J."/>
            <person name="Hornburger P."/>
            <person name="Mueller R.-W."/>
            <person name="Bruemmer F."/>
            <person name="Labrenz M."/>
            <person name="Spormann A.M."/>
            <person name="Op den Camp H."/>
            <person name="Overmann J."/>
            <person name="Amann R."/>
            <person name="Jetten M.S.M."/>
            <person name="Mascher T."/>
            <person name="Medema M.H."/>
            <person name="Devos D.P."/>
            <person name="Kaster A.-K."/>
            <person name="Ovreas L."/>
            <person name="Rohde M."/>
            <person name="Galperin M.Y."/>
            <person name="Jogler C."/>
        </authorList>
    </citation>
    <scope>NUCLEOTIDE SEQUENCE [LARGE SCALE GENOMIC DNA]</scope>
    <source>
        <strain evidence="2 3">ElP</strain>
    </source>
</reference>
<dbReference type="EMBL" id="CP036426">
    <property type="protein sequence ID" value="QDV38899.1"/>
    <property type="molecule type" value="Genomic_DNA"/>
</dbReference>
<evidence type="ECO:0000313" key="3">
    <source>
        <dbReference type="Proteomes" id="UP000317835"/>
    </source>
</evidence>
<protein>
    <recommendedName>
        <fullName evidence="1">DUF427 domain-containing protein</fullName>
    </recommendedName>
</protein>